<feature type="compositionally biased region" description="Basic and acidic residues" evidence="1">
    <location>
        <begin position="26"/>
        <end position="46"/>
    </location>
</feature>
<sequence length="119" mass="13279">MTNPQNNPHDASADTYDRGIVPAETAARKEREEADFKDKPEKKQSDLETTDGYTTDSEGLTNNYAVEPEMYVEKPGDLREAEEAATAERTEEVREVNQNEEQGKLSSEEDDRGKGVGII</sequence>
<dbReference type="Pfam" id="PF26394">
    <property type="entry name" value="Psb34"/>
    <property type="match status" value="1"/>
</dbReference>
<gene>
    <name evidence="2" type="ORF">IQ241_02945</name>
</gene>
<feature type="compositionally biased region" description="Polar residues" evidence="1">
    <location>
        <begin position="51"/>
        <end position="64"/>
    </location>
</feature>
<dbReference type="RefSeq" id="WP_193904922.1">
    <property type="nucleotide sequence ID" value="NZ_JADEXG010000004.1"/>
</dbReference>
<dbReference type="InterPro" id="IPR048028">
    <property type="entry name" value="Psb34-like"/>
</dbReference>
<keyword evidence="3" id="KW-1185">Reference proteome</keyword>
<reference evidence="2" key="1">
    <citation type="submission" date="2020-10" db="EMBL/GenBank/DDBJ databases">
        <authorList>
            <person name="Castelo-Branco R."/>
            <person name="Eusebio N."/>
            <person name="Adriana R."/>
            <person name="Vieira A."/>
            <person name="Brugerolle De Fraissinette N."/>
            <person name="Rezende De Castro R."/>
            <person name="Schneider M.P."/>
            <person name="Vasconcelos V."/>
            <person name="Leao P.N."/>
        </authorList>
    </citation>
    <scope>NUCLEOTIDE SEQUENCE</scope>
    <source>
        <strain evidence="2">LEGE 07310</strain>
    </source>
</reference>
<evidence type="ECO:0000256" key="1">
    <source>
        <dbReference type="SAM" id="MobiDB-lite"/>
    </source>
</evidence>
<organism evidence="2 3">
    <name type="scientific">Vasconcelosia minhoensis LEGE 07310</name>
    <dbReference type="NCBI Taxonomy" id="915328"/>
    <lineage>
        <taxon>Bacteria</taxon>
        <taxon>Bacillati</taxon>
        <taxon>Cyanobacteriota</taxon>
        <taxon>Cyanophyceae</taxon>
        <taxon>Nodosilineales</taxon>
        <taxon>Cymatolegaceae</taxon>
        <taxon>Vasconcelosia</taxon>
        <taxon>Vasconcelosia minhoensis</taxon>
    </lineage>
</organism>
<feature type="compositionally biased region" description="Basic and acidic residues" evidence="1">
    <location>
        <begin position="71"/>
        <end position="119"/>
    </location>
</feature>
<accession>A0A8J7A4R3</accession>
<dbReference type="EMBL" id="JADEXG010000004">
    <property type="protein sequence ID" value="MBE9076262.1"/>
    <property type="molecule type" value="Genomic_DNA"/>
</dbReference>
<feature type="region of interest" description="Disordered" evidence="1">
    <location>
        <begin position="1"/>
        <end position="119"/>
    </location>
</feature>
<evidence type="ECO:0000313" key="2">
    <source>
        <dbReference type="EMBL" id="MBE9076262.1"/>
    </source>
</evidence>
<name>A0A8J7A4R3_9CYAN</name>
<proteinExistence type="predicted"/>
<protein>
    <submittedName>
        <fullName evidence="2">Uncharacterized protein</fullName>
    </submittedName>
</protein>
<evidence type="ECO:0000313" key="3">
    <source>
        <dbReference type="Proteomes" id="UP000636505"/>
    </source>
</evidence>
<dbReference type="AlphaFoldDB" id="A0A8J7A4R3"/>
<comment type="caution">
    <text evidence="2">The sequence shown here is derived from an EMBL/GenBank/DDBJ whole genome shotgun (WGS) entry which is preliminary data.</text>
</comment>
<dbReference type="Proteomes" id="UP000636505">
    <property type="component" value="Unassembled WGS sequence"/>
</dbReference>